<dbReference type="InterPro" id="IPR001387">
    <property type="entry name" value="Cro/C1-type_HTH"/>
</dbReference>
<dbReference type="SMART" id="SM00530">
    <property type="entry name" value="HTH_XRE"/>
    <property type="match status" value="1"/>
</dbReference>
<dbReference type="InterPro" id="IPR010982">
    <property type="entry name" value="Lambda_DNA-bd_dom_sf"/>
</dbReference>
<evidence type="ECO:0000313" key="3">
    <source>
        <dbReference type="EMBL" id="EYC52147.1"/>
    </source>
</evidence>
<protein>
    <submittedName>
        <fullName evidence="3">Virulence factor</fullName>
    </submittedName>
</protein>
<dbReference type="NCBIfam" id="TIGR02607">
    <property type="entry name" value="antidote_HigA"/>
    <property type="match status" value="1"/>
</dbReference>
<dbReference type="CDD" id="cd00093">
    <property type="entry name" value="HTH_XRE"/>
    <property type="match status" value="1"/>
</dbReference>
<dbReference type="PROSITE" id="PS50943">
    <property type="entry name" value="HTH_CROC1"/>
    <property type="match status" value="1"/>
</dbReference>
<proteinExistence type="predicted"/>
<comment type="caution">
    <text evidence="3">The sequence shown here is derived from an EMBL/GenBank/DDBJ whole genome shotgun (WGS) entry which is preliminary data.</text>
</comment>
<organism evidence="3 4">
    <name type="scientific">Hylemonella gracilis str. Niagara R</name>
    <dbReference type="NCBI Taxonomy" id="1458275"/>
    <lineage>
        <taxon>Bacteria</taxon>
        <taxon>Pseudomonadati</taxon>
        <taxon>Pseudomonadota</taxon>
        <taxon>Betaproteobacteria</taxon>
        <taxon>Burkholderiales</taxon>
        <taxon>Comamonadaceae</taxon>
        <taxon>Hylemonella</taxon>
    </lineage>
</organism>
<dbReference type="Pfam" id="PF01381">
    <property type="entry name" value="HTH_3"/>
    <property type="match status" value="1"/>
</dbReference>
<dbReference type="RefSeq" id="WP_035609210.1">
    <property type="nucleotide sequence ID" value="NZ_JEMG01000001.1"/>
</dbReference>
<dbReference type="PANTHER" id="PTHR36924">
    <property type="entry name" value="ANTITOXIN HIGA-1"/>
    <property type="match status" value="1"/>
</dbReference>
<evidence type="ECO:0000256" key="1">
    <source>
        <dbReference type="ARBA" id="ARBA00023125"/>
    </source>
</evidence>
<dbReference type="PANTHER" id="PTHR36924:SF1">
    <property type="entry name" value="ANTITOXIN HIGA-1"/>
    <property type="match status" value="1"/>
</dbReference>
<accession>A0A016XKS1</accession>
<dbReference type="OrthoDB" id="5297543at2"/>
<sequence>MFRNGMRPVHPGKVLLEDCIKPMGVSVRAVALAMHVPYSRLSEITKGKRGVSADTALRLERYFGSEAQGWLNLQSAYDLRTAEIAAGKTIAKEIRPLALAV</sequence>
<gene>
    <name evidence="3" type="ORF">AZ34_14490</name>
</gene>
<feature type="domain" description="HTH cro/C1-type" evidence="2">
    <location>
        <begin position="16"/>
        <end position="70"/>
    </location>
</feature>
<dbReference type="Gene3D" id="1.10.260.40">
    <property type="entry name" value="lambda repressor-like DNA-binding domains"/>
    <property type="match status" value="1"/>
</dbReference>
<dbReference type="STRING" id="1458275.AZ34_14490"/>
<name>A0A016XKS1_9BURK</name>
<dbReference type="SUPFAM" id="SSF47413">
    <property type="entry name" value="lambda repressor-like DNA-binding domains"/>
    <property type="match status" value="1"/>
</dbReference>
<dbReference type="InterPro" id="IPR013430">
    <property type="entry name" value="Toxin_antidote_HigA"/>
</dbReference>
<reference evidence="3 4" key="1">
    <citation type="submission" date="2014-02" db="EMBL/GenBank/DDBJ databases">
        <title>Draft Genome of Hylemonella gracilis isolated from the Niagara River.</title>
        <authorList>
            <person name="Pawlowski D.R."/>
            <person name="Koudelka G.B."/>
        </authorList>
    </citation>
    <scope>NUCLEOTIDE SEQUENCE [LARGE SCALE GENOMIC DNA]</scope>
    <source>
        <strain evidence="3 4">Niagara R</strain>
    </source>
</reference>
<dbReference type="eggNOG" id="COG3093">
    <property type="taxonomic scope" value="Bacteria"/>
</dbReference>
<dbReference type="Proteomes" id="UP000023268">
    <property type="component" value="Unassembled WGS sequence"/>
</dbReference>
<evidence type="ECO:0000259" key="2">
    <source>
        <dbReference type="PROSITE" id="PS50943"/>
    </source>
</evidence>
<dbReference type="AlphaFoldDB" id="A0A016XKS1"/>
<keyword evidence="1" id="KW-0238">DNA-binding</keyword>
<dbReference type="GO" id="GO:0003677">
    <property type="term" value="F:DNA binding"/>
    <property type="evidence" value="ECO:0007669"/>
    <property type="project" value="UniProtKB-KW"/>
</dbReference>
<evidence type="ECO:0000313" key="4">
    <source>
        <dbReference type="Proteomes" id="UP000023268"/>
    </source>
</evidence>
<dbReference type="EMBL" id="JEMG01000001">
    <property type="protein sequence ID" value="EYC52147.1"/>
    <property type="molecule type" value="Genomic_DNA"/>
</dbReference>